<accession>A0A9N9PWH5</accession>
<evidence type="ECO:0000313" key="2">
    <source>
        <dbReference type="Proteomes" id="UP000696280"/>
    </source>
</evidence>
<sequence>MTTARNSDAPKLYKEPTHVAKRKPYRRSADSEMYLAILALGQSLPGTLSAKGYELSSIKSDFDILELSSLTSMYGTAARAALSNDPHHLIDNIWAWQQWSYFSYLRKLYGHYPCLNAATDCVVARARQLVSPHEDRESTVIGFYVRSLEALQKALDDPRQRYTPEVLCATEIPSLYESLIQVRGPSNYTSDFEKPLFLAHTGAIMTECPLNNERCFLEEKRWQKVFNSLIVRDGFQISDRSEITITLIMLKAFLPEFYHDATNIIYADALPEVDTVDDLISRVRRILNKLYQWHDRYVTVFSYHPKLNPGSVQYDSVCKVFSTYLTCIMAGSRLLGILSPNERAAFKERTQKAAAEVNELDLEVRSGSKHTCVFLAQSRGTAQSIIATKEEWQQFNAQEPDLFATSGRLLVRSHLRSWWSTIGRKMSRESNASEFSW</sequence>
<protein>
    <submittedName>
        <fullName evidence="1">Uncharacterized protein</fullName>
    </submittedName>
</protein>
<dbReference type="EMBL" id="CAJVRL010000081">
    <property type="protein sequence ID" value="CAG8958310.1"/>
    <property type="molecule type" value="Genomic_DNA"/>
</dbReference>
<keyword evidence="2" id="KW-1185">Reference proteome</keyword>
<reference evidence="1" key="1">
    <citation type="submission" date="2021-07" db="EMBL/GenBank/DDBJ databases">
        <authorList>
            <person name="Durling M."/>
        </authorList>
    </citation>
    <scope>NUCLEOTIDE SEQUENCE</scope>
</reference>
<dbReference type="PANTHER" id="PTHR38111">
    <property type="entry name" value="ZN(2)-C6 FUNGAL-TYPE DOMAIN-CONTAINING PROTEIN-RELATED"/>
    <property type="match status" value="1"/>
</dbReference>
<dbReference type="Proteomes" id="UP000696280">
    <property type="component" value="Unassembled WGS sequence"/>
</dbReference>
<dbReference type="OrthoDB" id="5126878at2759"/>
<organism evidence="1 2">
    <name type="scientific">Hymenoscyphus fraxineus</name>
    <dbReference type="NCBI Taxonomy" id="746836"/>
    <lineage>
        <taxon>Eukaryota</taxon>
        <taxon>Fungi</taxon>
        <taxon>Dikarya</taxon>
        <taxon>Ascomycota</taxon>
        <taxon>Pezizomycotina</taxon>
        <taxon>Leotiomycetes</taxon>
        <taxon>Helotiales</taxon>
        <taxon>Helotiaceae</taxon>
        <taxon>Hymenoscyphus</taxon>
    </lineage>
</organism>
<proteinExistence type="predicted"/>
<dbReference type="InterPro" id="IPR053178">
    <property type="entry name" value="Osmoadaptation_assoc"/>
</dbReference>
<gene>
    <name evidence="1" type="ORF">HYFRA_00000665</name>
</gene>
<evidence type="ECO:0000313" key="1">
    <source>
        <dbReference type="EMBL" id="CAG8958310.1"/>
    </source>
</evidence>
<name>A0A9N9PWH5_9HELO</name>
<comment type="caution">
    <text evidence="1">The sequence shown here is derived from an EMBL/GenBank/DDBJ whole genome shotgun (WGS) entry which is preliminary data.</text>
</comment>
<dbReference type="PANTHER" id="PTHR38111:SF6">
    <property type="entry name" value="FINGER DOMAIN PROTEIN, PUTATIVE (AFU_ORTHOLOGUE AFUA_8G01940)-RELATED"/>
    <property type="match status" value="1"/>
</dbReference>
<dbReference type="AlphaFoldDB" id="A0A9N9PWH5"/>